<comment type="catalytic activity">
    <reaction evidence="10">
        <text>a hydroperoxide + [thioredoxin]-dithiol = an alcohol + [thioredoxin]-disulfide + H2O</text>
        <dbReference type="Rhea" id="RHEA:62620"/>
        <dbReference type="Rhea" id="RHEA-COMP:10698"/>
        <dbReference type="Rhea" id="RHEA-COMP:10700"/>
        <dbReference type="ChEBI" id="CHEBI:15377"/>
        <dbReference type="ChEBI" id="CHEBI:29950"/>
        <dbReference type="ChEBI" id="CHEBI:30879"/>
        <dbReference type="ChEBI" id="CHEBI:35924"/>
        <dbReference type="ChEBI" id="CHEBI:50058"/>
        <dbReference type="EC" id="1.11.1.24"/>
    </reaction>
</comment>
<dbReference type="GO" id="GO:0034599">
    <property type="term" value="P:cellular response to oxidative stress"/>
    <property type="evidence" value="ECO:0007669"/>
    <property type="project" value="TreeGrafter"/>
</dbReference>
<proteinExistence type="inferred from homology"/>
<dbReference type="PROSITE" id="PS51352">
    <property type="entry name" value="THIOREDOXIN_2"/>
    <property type="match status" value="1"/>
</dbReference>
<dbReference type="GO" id="GO:0005737">
    <property type="term" value="C:cytoplasm"/>
    <property type="evidence" value="ECO:0007669"/>
    <property type="project" value="TreeGrafter"/>
</dbReference>
<dbReference type="GO" id="GO:0045454">
    <property type="term" value="P:cell redox homeostasis"/>
    <property type="evidence" value="ECO:0007669"/>
    <property type="project" value="TreeGrafter"/>
</dbReference>
<keyword evidence="3" id="KW-0575">Peroxidase</keyword>
<evidence type="ECO:0000256" key="2">
    <source>
        <dbReference type="ARBA" id="ARBA00013017"/>
    </source>
</evidence>
<evidence type="ECO:0000256" key="6">
    <source>
        <dbReference type="ARBA" id="ARBA00023157"/>
    </source>
</evidence>
<evidence type="ECO:0000256" key="7">
    <source>
        <dbReference type="ARBA" id="ARBA00023284"/>
    </source>
</evidence>
<reference evidence="12" key="1">
    <citation type="submission" date="2018-05" db="EMBL/GenBank/DDBJ databases">
        <authorList>
            <person name="Lanie J.A."/>
            <person name="Ng W.-L."/>
            <person name="Kazmierczak K.M."/>
            <person name="Andrzejewski T.M."/>
            <person name="Davidsen T.M."/>
            <person name="Wayne K.J."/>
            <person name="Tettelin H."/>
            <person name="Glass J.I."/>
            <person name="Rusch D."/>
            <person name="Podicherti R."/>
            <person name="Tsui H.-C.T."/>
            <person name="Winkler M.E."/>
        </authorList>
    </citation>
    <scope>NUCLEOTIDE SEQUENCE</scope>
</reference>
<dbReference type="InterPro" id="IPR000866">
    <property type="entry name" value="AhpC/TSA"/>
</dbReference>
<dbReference type="FunFam" id="3.40.30.10:FF:000007">
    <property type="entry name" value="Thioredoxin-dependent thiol peroxidase"/>
    <property type="match status" value="1"/>
</dbReference>
<evidence type="ECO:0000256" key="10">
    <source>
        <dbReference type="ARBA" id="ARBA00049091"/>
    </source>
</evidence>
<dbReference type="SUPFAM" id="SSF52833">
    <property type="entry name" value="Thioredoxin-like"/>
    <property type="match status" value="1"/>
</dbReference>
<dbReference type="Pfam" id="PF00578">
    <property type="entry name" value="AhpC-TSA"/>
    <property type="match status" value="1"/>
</dbReference>
<dbReference type="CDD" id="cd03017">
    <property type="entry name" value="PRX_BCP"/>
    <property type="match status" value="1"/>
</dbReference>
<comment type="similarity">
    <text evidence="9">Belongs to the peroxiredoxin family. BCP/PrxQ subfamily.</text>
</comment>
<keyword evidence="7" id="KW-0676">Redox-active center</keyword>
<dbReference type="EMBL" id="UINC01155471">
    <property type="protein sequence ID" value="SVD51337.1"/>
    <property type="molecule type" value="Genomic_DNA"/>
</dbReference>
<evidence type="ECO:0000256" key="1">
    <source>
        <dbReference type="ARBA" id="ARBA00011245"/>
    </source>
</evidence>
<feature type="domain" description="Thioredoxin" evidence="11">
    <location>
        <begin position="26"/>
        <end position="175"/>
    </location>
</feature>
<dbReference type="Gene3D" id="3.40.30.10">
    <property type="entry name" value="Glutaredoxin"/>
    <property type="match status" value="1"/>
</dbReference>
<evidence type="ECO:0000313" key="12">
    <source>
        <dbReference type="EMBL" id="SVD51337.1"/>
    </source>
</evidence>
<evidence type="ECO:0000256" key="3">
    <source>
        <dbReference type="ARBA" id="ARBA00022559"/>
    </source>
</evidence>
<evidence type="ECO:0000259" key="11">
    <source>
        <dbReference type="PROSITE" id="PS51352"/>
    </source>
</evidence>
<dbReference type="InterPro" id="IPR013766">
    <property type="entry name" value="Thioredoxin_domain"/>
</dbReference>
<evidence type="ECO:0000256" key="9">
    <source>
        <dbReference type="ARBA" id="ARBA00038489"/>
    </source>
</evidence>
<comment type="subunit">
    <text evidence="1">Monomer.</text>
</comment>
<dbReference type="PANTHER" id="PTHR42801">
    <property type="entry name" value="THIOREDOXIN-DEPENDENT PEROXIDE REDUCTASE"/>
    <property type="match status" value="1"/>
</dbReference>
<sequence>MQIKSIITTCVIAVLLIASSSSIAGLKVGDKAPNFALQDQNNITHTLSDYEGQWLVLYFYPKDDTPGCTTQACDFRDAVKRIIASKAVVFGLSLDSVRSHKLFAEKYNLPFSLLADETGEVSKLYDSLRNLLAYKVAKRNTFIVDPEGNIAKIYLSVDPKTHSEMVLSDLEDLQKAGGKP</sequence>
<dbReference type="PANTHER" id="PTHR42801:SF4">
    <property type="entry name" value="AHPC_TSA FAMILY PROTEIN"/>
    <property type="match status" value="1"/>
</dbReference>
<evidence type="ECO:0000256" key="5">
    <source>
        <dbReference type="ARBA" id="ARBA00023002"/>
    </source>
</evidence>
<evidence type="ECO:0000256" key="4">
    <source>
        <dbReference type="ARBA" id="ARBA00022862"/>
    </source>
</evidence>
<evidence type="ECO:0000256" key="8">
    <source>
        <dbReference type="ARBA" id="ARBA00032824"/>
    </source>
</evidence>
<accession>A0A382VXW4</accession>
<dbReference type="InterPro" id="IPR036249">
    <property type="entry name" value="Thioredoxin-like_sf"/>
</dbReference>
<keyword evidence="4" id="KW-0049">Antioxidant</keyword>
<dbReference type="GO" id="GO:0008379">
    <property type="term" value="F:thioredoxin peroxidase activity"/>
    <property type="evidence" value="ECO:0007669"/>
    <property type="project" value="TreeGrafter"/>
</dbReference>
<name>A0A382VXW4_9ZZZZ</name>
<gene>
    <name evidence="12" type="ORF">METZ01_LOCUS404191</name>
</gene>
<organism evidence="12">
    <name type="scientific">marine metagenome</name>
    <dbReference type="NCBI Taxonomy" id="408172"/>
    <lineage>
        <taxon>unclassified sequences</taxon>
        <taxon>metagenomes</taxon>
        <taxon>ecological metagenomes</taxon>
    </lineage>
</organism>
<dbReference type="EC" id="1.11.1.24" evidence="2"/>
<dbReference type="InterPro" id="IPR050924">
    <property type="entry name" value="Peroxiredoxin_BCP/PrxQ"/>
</dbReference>
<protein>
    <recommendedName>
        <fullName evidence="2">thioredoxin-dependent peroxiredoxin</fullName>
        <ecNumber evidence="2">1.11.1.24</ecNumber>
    </recommendedName>
    <alternativeName>
        <fullName evidence="8">Thioredoxin peroxidase</fullName>
    </alternativeName>
</protein>
<keyword evidence="5" id="KW-0560">Oxidoreductase</keyword>
<keyword evidence="6" id="KW-1015">Disulfide bond</keyword>
<dbReference type="AlphaFoldDB" id="A0A382VXW4"/>